<evidence type="ECO:0000313" key="14">
    <source>
        <dbReference type="Proteomes" id="UP000004756"/>
    </source>
</evidence>
<evidence type="ECO:0000256" key="8">
    <source>
        <dbReference type="PROSITE-ProRule" id="PRU00703"/>
    </source>
</evidence>
<evidence type="ECO:0000256" key="10">
    <source>
        <dbReference type="SAM" id="Phobius"/>
    </source>
</evidence>
<keyword evidence="6 8" id="KW-0129">CBS domain</keyword>
<dbReference type="InterPro" id="IPR046342">
    <property type="entry name" value="CBS_dom_sf"/>
</dbReference>
<feature type="transmembrane region" description="Helical" evidence="10">
    <location>
        <begin position="133"/>
        <end position="152"/>
    </location>
</feature>
<comment type="similarity">
    <text evidence="2">Belongs to the UPF0053 family.</text>
</comment>
<feature type="domain" description="CBS" evidence="11">
    <location>
        <begin position="212"/>
        <end position="272"/>
    </location>
</feature>
<dbReference type="PROSITE" id="PS51846">
    <property type="entry name" value="CNNM"/>
    <property type="match status" value="1"/>
</dbReference>
<dbReference type="Proteomes" id="UP000004756">
    <property type="component" value="Unassembled WGS sequence"/>
</dbReference>
<evidence type="ECO:0000256" key="6">
    <source>
        <dbReference type="ARBA" id="ARBA00023122"/>
    </source>
</evidence>
<evidence type="ECO:0000313" key="13">
    <source>
        <dbReference type="EMBL" id="EEG55076.1"/>
    </source>
</evidence>
<dbReference type="SUPFAM" id="SSF56176">
    <property type="entry name" value="FAD-binding/transporter-associated domain-like"/>
    <property type="match status" value="1"/>
</dbReference>
<feature type="domain" description="CBS" evidence="11">
    <location>
        <begin position="275"/>
        <end position="332"/>
    </location>
</feature>
<protein>
    <recommendedName>
        <fullName evidence="15">CBS domain protein</fullName>
    </recommendedName>
</protein>
<dbReference type="InterPro" id="IPR016169">
    <property type="entry name" value="FAD-bd_PCMH_sub2"/>
</dbReference>
<dbReference type="InterPro" id="IPR000644">
    <property type="entry name" value="CBS_dom"/>
</dbReference>
<comment type="caution">
    <text evidence="13">The sequence shown here is derived from an EMBL/GenBank/DDBJ whole genome shotgun (WGS) entry which is preliminary data.</text>
</comment>
<dbReference type="PROSITE" id="PS51371">
    <property type="entry name" value="CBS"/>
    <property type="match status" value="2"/>
</dbReference>
<evidence type="ECO:0000256" key="7">
    <source>
        <dbReference type="ARBA" id="ARBA00023136"/>
    </source>
</evidence>
<dbReference type="InterPro" id="IPR002550">
    <property type="entry name" value="CNNM"/>
</dbReference>
<evidence type="ECO:0000256" key="9">
    <source>
        <dbReference type="PROSITE-ProRule" id="PRU01193"/>
    </source>
</evidence>
<proteinExistence type="inferred from homology"/>
<comment type="subcellular location">
    <subcellularLocation>
        <location evidence="1">Membrane</location>
        <topology evidence="1">Multi-pass membrane protein</topology>
    </subcellularLocation>
</comment>
<dbReference type="HOGENOM" id="CLU_015237_4_1_9"/>
<accession>C0D0S1</accession>
<evidence type="ECO:0000256" key="1">
    <source>
        <dbReference type="ARBA" id="ARBA00004141"/>
    </source>
</evidence>
<dbReference type="PANTHER" id="PTHR22777:SF17">
    <property type="entry name" value="UPF0053 PROTEIN SLL0260"/>
    <property type="match status" value="1"/>
</dbReference>
<reference evidence="13 14" key="2">
    <citation type="submission" date="2009-02" db="EMBL/GenBank/DDBJ databases">
        <title>Draft genome sequence of Clostridium asparagiforme (DSM 15981).</title>
        <authorList>
            <person name="Sudarsanam P."/>
            <person name="Ley R."/>
            <person name="Guruge J."/>
            <person name="Turnbaugh P.J."/>
            <person name="Mahowald M."/>
            <person name="Liep D."/>
            <person name="Gordon J."/>
        </authorList>
    </citation>
    <scope>NUCLEOTIDE SEQUENCE [LARGE SCALE GENOMIC DNA]</scope>
    <source>
        <strain evidence="13 14">DSM 15981</strain>
    </source>
</reference>
<keyword evidence="14" id="KW-1185">Reference proteome</keyword>
<dbReference type="Pfam" id="PF01595">
    <property type="entry name" value="CNNM"/>
    <property type="match status" value="1"/>
</dbReference>
<keyword evidence="3 9" id="KW-0812">Transmembrane</keyword>
<feature type="transmembrane region" description="Helical" evidence="10">
    <location>
        <begin position="91"/>
        <end position="112"/>
    </location>
</feature>
<evidence type="ECO:0000259" key="11">
    <source>
        <dbReference type="PROSITE" id="PS51371"/>
    </source>
</evidence>
<organism evidence="13 14">
    <name type="scientific">[Clostridium] asparagiforme DSM 15981</name>
    <dbReference type="NCBI Taxonomy" id="518636"/>
    <lineage>
        <taxon>Bacteria</taxon>
        <taxon>Bacillati</taxon>
        <taxon>Bacillota</taxon>
        <taxon>Clostridia</taxon>
        <taxon>Lachnospirales</taxon>
        <taxon>Lachnospiraceae</taxon>
        <taxon>Enterocloster</taxon>
    </lineage>
</organism>
<evidence type="ECO:0000256" key="4">
    <source>
        <dbReference type="ARBA" id="ARBA00022737"/>
    </source>
</evidence>
<dbReference type="Gene3D" id="3.30.465.10">
    <property type="match status" value="1"/>
</dbReference>
<evidence type="ECO:0000256" key="5">
    <source>
        <dbReference type="ARBA" id="ARBA00022989"/>
    </source>
</evidence>
<dbReference type="CDD" id="cd04590">
    <property type="entry name" value="CBS_pair_CorC_HlyC_assoc"/>
    <property type="match status" value="1"/>
</dbReference>
<gene>
    <name evidence="13" type="ORF">CLOSTASPAR_02858</name>
</gene>
<dbReference type="InterPro" id="IPR044751">
    <property type="entry name" value="Ion_transp-like_CBS"/>
</dbReference>
<keyword evidence="4" id="KW-0677">Repeat</keyword>
<dbReference type="Pfam" id="PF00571">
    <property type="entry name" value="CBS"/>
    <property type="match status" value="2"/>
</dbReference>
<dbReference type="Gene3D" id="3.10.580.10">
    <property type="entry name" value="CBS-domain"/>
    <property type="match status" value="1"/>
</dbReference>
<dbReference type="SUPFAM" id="SSF54631">
    <property type="entry name" value="CBS-domain pair"/>
    <property type="match status" value="1"/>
</dbReference>
<dbReference type="InterPro" id="IPR005170">
    <property type="entry name" value="Transptr-assoc_dom"/>
</dbReference>
<evidence type="ECO:0000256" key="2">
    <source>
        <dbReference type="ARBA" id="ARBA00006337"/>
    </source>
</evidence>
<evidence type="ECO:0008006" key="15">
    <source>
        <dbReference type="Google" id="ProtNLM"/>
    </source>
</evidence>
<evidence type="ECO:0000256" key="3">
    <source>
        <dbReference type="ARBA" id="ARBA00022692"/>
    </source>
</evidence>
<dbReference type="SMART" id="SM01091">
    <property type="entry name" value="CorC_HlyC"/>
    <property type="match status" value="1"/>
</dbReference>
<dbReference type="InterPro" id="IPR036318">
    <property type="entry name" value="FAD-bd_PCMH-like_sf"/>
</dbReference>
<keyword evidence="7 9" id="KW-0472">Membrane</keyword>
<dbReference type="Pfam" id="PF03471">
    <property type="entry name" value="CorC_HlyC"/>
    <property type="match status" value="1"/>
</dbReference>
<dbReference type="AlphaFoldDB" id="C0D0S1"/>
<dbReference type="GO" id="GO:0005886">
    <property type="term" value="C:plasma membrane"/>
    <property type="evidence" value="ECO:0007669"/>
    <property type="project" value="TreeGrafter"/>
</dbReference>
<dbReference type="PANTHER" id="PTHR22777">
    <property type="entry name" value="HEMOLYSIN-RELATED"/>
    <property type="match status" value="1"/>
</dbReference>
<dbReference type="GO" id="GO:0050660">
    <property type="term" value="F:flavin adenine dinucleotide binding"/>
    <property type="evidence" value="ECO:0007669"/>
    <property type="project" value="InterPro"/>
</dbReference>
<dbReference type="FunFam" id="3.10.580.10:FF:000002">
    <property type="entry name" value="Magnesium/cobalt efflux protein CorC"/>
    <property type="match status" value="1"/>
</dbReference>
<reference evidence="13 14" key="1">
    <citation type="submission" date="2009-01" db="EMBL/GenBank/DDBJ databases">
        <authorList>
            <person name="Fulton L."/>
            <person name="Clifton S."/>
            <person name="Fulton B."/>
            <person name="Xu J."/>
            <person name="Minx P."/>
            <person name="Pepin K.H."/>
            <person name="Johnson M."/>
            <person name="Bhonagiri V."/>
            <person name="Nash W.E."/>
            <person name="Mardis E.R."/>
            <person name="Wilson R.K."/>
        </authorList>
    </citation>
    <scope>NUCLEOTIDE SEQUENCE [LARGE SCALE GENOMIC DNA]</scope>
    <source>
        <strain evidence="13 14">DSM 15981</strain>
    </source>
</reference>
<sequence length="428" mass="47905">MMDLSSDTVGIRLFVILILLALSAFFSSSETALTTVNKIRIRNLAEAGDKQAGYVMKLGENQARMLSAILIGNNVVNLSASSMVTVLVTDVFGSSFAGIATGVLTLLILIFGEITPKTVATLESERNALRCAHVIYTLMIALTPLILLVNWMSSGVLKLLHVDPNKRNDDMTEDELRTIVEVGHEKGVIESEEKEMINNVFDLDDSVAKDIMVPRIDMVFVDVDASYQKVIETFREEHYTRLPVYEETTDNVIGIINVKDLLLVEDREHFHVRDYLRQPIYTYESKKISDLLLELRKTSNNIVIVLDEYGATAGLATLEDILEEIVGDIRDEYDGDEEEELVEVAPGEYVAEGAMKLDDLNDRLNLGLDSEDYDSIGGFMIEQLDHLPEAGESMEYEGIRMVVDAVDRNRIDKVRIYLPASEKQQQAS</sequence>
<name>C0D0S1_9FIRM</name>
<keyword evidence="5 9" id="KW-1133">Transmembrane helix</keyword>
<dbReference type="EMBL" id="ACCJ01000182">
    <property type="protein sequence ID" value="EEG55076.1"/>
    <property type="molecule type" value="Genomic_DNA"/>
</dbReference>
<feature type="domain" description="CNNM transmembrane" evidence="12">
    <location>
        <begin position="5"/>
        <end position="193"/>
    </location>
</feature>
<evidence type="ECO:0000259" key="12">
    <source>
        <dbReference type="PROSITE" id="PS51846"/>
    </source>
</evidence>